<reference evidence="3 4" key="1">
    <citation type="submission" date="2017-02" db="EMBL/GenBank/DDBJ databases">
        <authorList>
            <person name="Peterson S.W."/>
        </authorList>
    </citation>
    <scope>NUCLEOTIDE SEQUENCE [LARGE SCALE GENOMIC DNA]</scope>
    <source>
        <strain evidence="3 4">DSM 22335</strain>
    </source>
</reference>
<evidence type="ECO:0000313" key="4">
    <source>
        <dbReference type="Proteomes" id="UP000190888"/>
    </source>
</evidence>
<keyword evidence="1" id="KW-1133">Transmembrane helix</keyword>
<feature type="chain" id="PRO_5012549565" evidence="2">
    <location>
        <begin position="21"/>
        <end position="114"/>
    </location>
</feature>
<evidence type="ECO:0000313" key="3">
    <source>
        <dbReference type="EMBL" id="SKA07942.1"/>
    </source>
</evidence>
<dbReference type="EMBL" id="FUWH01000009">
    <property type="protein sequence ID" value="SKA07942.1"/>
    <property type="molecule type" value="Genomic_DNA"/>
</dbReference>
<evidence type="ECO:0000256" key="2">
    <source>
        <dbReference type="SAM" id="SignalP"/>
    </source>
</evidence>
<keyword evidence="4" id="KW-1185">Reference proteome</keyword>
<keyword evidence="1" id="KW-0472">Membrane</keyword>
<protein>
    <submittedName>
        <fullName evidence="3">Uncharacterized protein</fullName>
    </submittedName>
</protein>
<sequence>MSVLALALVMILSSFTNVHASALAEKAAVESKEAIKARVAAMTDAEKEERAKYIKARVEEIRTMDKSMLNRAERKELRKELQSMKYEAKAIGSGGVYISLAGILLIILLLILIL</sequence>
<proteinExistence type="predicted"/>
<feature type="signal peptide" evidence="2">
    <location>
        <begin position="1"/>
        <end position="20"/>
    </location>
</feature>
<evidence type="ECO:0000256" key="1">
    <source>
        <dbReference type="SAM" id="Phobius"/>
    </source>
</evidence>
<dbReference type="AlphaFoldDB" id="A0A1T4QW05"/>
<gene>
    <name evidence="3" type="ORF">SAMN04488132_109146</name>
</gene>
<accession>A0A1T4QW05</accession>
<feature type="transmembrane region" description="Helical" evidence="1">
    <location>
        <begin position="94"/>
        <end position="113"/>
    </location>
</feature>
<keyword evidence="2" id="KW-0732">Signal</keyword>
<dbReference type="Proteomes" id="UP000190888">
    <property type="component" value="Unassembled WGS sequence"/>
</dbReference>
<keyword evidence="1" id="KW-0812">Transmembrane</keyword>
<organism evidence="3 4">
    <name type="scientific">Sediminibacterium ginsengisoli</name>
    <dbReference type="NCBI Taxonomy" id="413434"/>
    <lineage>
        <taxon>Bacteria</taxon>
        <taxon>Pseudomonadati</taxon>
        <taxon>Bacteroidota</taxon>
        <taxon>Chitinophagia</taxon>
        <taxon>Chitinophagales</taxon>
        <taxon>Chitinophagaceae</taxon>
        <taxon>Sediminibacterium</taxon>
    </lineage>
</organism>
<name>A0A1T4QW05_9BACT</name>